<feature type="region of interest" description="Disordered" evidence="1">
    <location>
        <begin position="12"/>
        <end position="45"/>
    </location>
</feature>
<protein>
    <submittedName>
        <fullName evidence="2">Uncharacterized protein</fullName>
    </submittedName>
</protein>
<evidence type="ECO:0000313" key="3">
    <source>
        <dbReference type="Proteomes" id="UP000182658"/>
    </source>
</evidence>
<evidence type="ECO:0000313" key="2">
    <source>
        <dbReference type="EMBL" id="OIW24282.1"/>
    </source>
</evidence>
<dbReference type="InParanoid" id="A0A1J7J9S1"/>
<dbReference type="AlphaFoldDB" id="A0A1J7J9S1"/>
<keyword evidence="3" id="KW-1185">Reference proteome</keyword>
<dbReference type="EMBL" id="KV875104">
    <property type="protein sequence ID" value="OIW24282.1"/>
    <property type="molecule type" value="Genomic_DNA"/>
</dbReference>
<feature type="compositionally biased region" description="Polar residues" evidence="1">
    <location>
        <begin position="70"/>
        <end position="96"/>
    </location>
</feature>
<sequence length="104" mass="11142">MEADIAMEAELTVETATEVETGDGGTVRNQDQDEAGMAIQTDGGKHRSAALVNCTAANRHHGHRCNRSYSFTGSEGNTDYGSAGSSGCRTAETPNNEQRKRYKC</sequence>
<evidence type="ECO:0000256" key="1">
    <source>
        <dbReference type="SAM" id="MobiDB-lite"/>
    </source>
</evidence>
<gene>
    <name evidence="2" type="ORF">CONLIGDRAFT_649035</name>
</gene>
<feature type="region of interest" description="Disordered" evidence="1">
    <location>
        <begin position="70"/>
        <end position="104"/>
    </location>
</feature>
<name>A0A1J7J9S1_9PEZI</name>
<accession>A0A1J7J9S1</accession>
<proteinExistence type="predicted"/>
<dbReference type="Proteomes" id="UP000182658">
    <property type="component" value="Unassembled WGS sequence"/>
</dbReference>
<reference evidence="2 3" key="1">
    <citation type="submission" date="2016-10" db="EMBL/GenBank/DDBJ databases">
        <title>Draft genome sequence of Coniochaeta ligniaria NRRL30616, a lignocellulolytic fungus for bioabatement of inhibitors in plant biomass hydrolysates.</title>
        <authorList>
            <consortium name="DOE Joint Genome Institute"/>
            <person name="Jimenez D.J."/>
            <person name="Hector R.E."/>
            <person name="Riley R."/>
            <person name="Sun H."/>
            <person name="Grigoriev I.V."/>
            <person name="Van Elsas J.D."/>
            <person name="Nichols N.N."/>
        </authorList>
    </citation>
    <scope>NUCLEOTIDE SEQUENCE [LARGE SCALE GENOMIC DNA]</scope>
    <source>
        <strain evidence="2 3">NRRL 30616</strain>
    </source>
</reference>
<organism evidence="2 3">
    <name type="scientific">Coniochaeta ligniaria NRRL 30616</name>
    <dbReference type="NCBI Taxonomy" id="1408157"/>
    <lineage>
        <taxon>Eukaryota</taxon>
        <taxon>Fungi</taxon>
        <taxon>Dikarya</taxon>
        <taxon>Ascomycota</taxon>
        <taxon>Pezizomycotina</taxon>
        <taxon>Sordariomycetes</taxon>
        <taxon>Sordariomycetidae</taxon>
        <taxon>Coniochaetales</taxon>
        <taxon>Coniochaetaceae</taxon>
        <taxon>Coniochaeta</taxon>
    </lineage>
</organism>